<dbReference type="EMBL" id="JAATJH010000003">
    <property type="protein sequence ID" value="NJC26713.1"/>
    <property type="molecule type" value="Genomic_DNA"/>
</dbReference>
<evidence type="ECO:0000256" key="2">
    <source>
        <dbReference type="ARBA" id="ARBA00009012"/>
    </source>
</evidence>
<feature type="transmembrane region" description="Helical" evidence="6">
    <location>
        <begin position="202"/>
        <end position="223"/>
    </location>
</feature>
<dbReference type="InterPro" id="IPR002794">
    <property type="entry name" value="DUF92_TMEM19"/>
</dbReference>
<sequence length="286" mass="31255">MIYEILEYVILGALCFAFYKWTVGRRSLTPRAALTAIGMAVIICFLLSPFYLLPLLLFFGSSVLIGKLLPSQNQAADQKQGKARDAVQVLANGGLYTLVAIVAWYSREYLNSDVLICFPPWMPDDEYLYSLYALAAIATADTWSSEIGQYFNQPTFDVVRWRRVPPGLSGGVSVAGTLAGAAGAGLISLIVLIDPFVFNKNWLIVVVIGFVGMLIDSLLGSLLQVTYRNPEDGTVLDSHVPGSHQHGGFAWVNNDVVNALSLLLGLLLFYYCLFPLFGLPTCGELL</sequence>
<keyword evidence="8" id="KW-1185">Reference proteome</keyword>
<dbReference type="Pfam" id="PF01940">
    <property type="entry name" value="DUF92"/>
    <property type="match status" value="1"/>
</dbReference>
<comment type="similarity">
    <text evidence="2">Belongs to the TMEM19 family.</text>
</comment>
<comment type="caution">
    <text evidence="7">The sequence shown here is derived from an EMBL/GenBank/DDBJ whole genome shotgun (WGS) entry which is preliminary data.</text>
</comment>
<keyword evidence="5 6" id="KW-0472">Membrane</keyword>
<organism evidence="7 8">
    <name type="scientific">Neolewinella antarctica</name>
    <dbReference type="NCBI Taxonomy" id="442734"/>
    <lineage>
        <taxon>Bacteria</taxon>
        <taxon>Pseudomonadati</taxon>
        <taxon>Bacteroidota</taxon>
        <taxon>Saprospiria</taxon>
        <taxon>Saprospirales</taxon>
        <taxon>Lewinellaceae</taxon>
        <taxon>Neolewinella</taxon>
    </lineage>
</organism>
<dbReference type="RefSeq" id="WP_168037478.1">
    <property type="nucleotide sequence ID" value="NZ_JAATJH010000003.1"/>
</dbReference>
<feature type="transmembrane region" description="Helical" evidence="6">
    <location>
        <begin position="259"/>
        <end position="279"/>
    </location>
</feature>
<evidence type="ECO:0000256" key="1">
    <source>
        <dbReference type="ARBA" id="ARBA00004141"/>
    </source>
</evidence>
<evidence type="ECO:0000256" key="6">
    <source>
        <dbReference type="SAM" id="Phobius"/>
    </source>
</evidence>
<evidence type="ECO:0000256" key="4">
    <source>
        <dbReference type="ARBA" id="ARBA00022989"/>
    </source>
</evidence>
<evidence type="ECO:0000256" key="5">
    <source>
        <dbReference type="ARBA" id="ARBA00023136"/>
    </source>
</evidence>
<feature type="transmembrane region" description="Helical" evidence="6">
    <location>
        <begin position="5"/>
        <end position="22"/>
    </location>
</feature>
<protein>
    <submittedName>
        <fullName evidence="7">Uncharacterized protein (TIGR00297 family)</fullName>
    </submittedName>
</protein>
<proteinExistence type="inferred from homology"/>
<keyword evidence="3 6" id="KW-0812">Transmembrane</keyword>
<comment type="subcellular location">
    <subcellularLocation>
        <location evidence="1">Membrane</location>
        <topology evidence="1">Multi-pass membrane protein</topology>
    </subcellularLocation>
</comment>
<evidence type="ECO:0000256" key="3">
    <source>
        <dbReference type="ARBA" id="ARBA00022692"/>
    </source>
</evidence>
<dbReference type="Proteomes" id="UP000770785">
    <property type="component" value="Unassembled WGS sequence"/>
</dbReference>
<dbReference type="PANTHER" id="PTHR13353:SF5">
    <property type="entry name" value="TRANSMEMBRANE PROTEIN 19"/>
    <property type="match status" value="1"/>
</dbReference>
<reference evidence="7 8" key="1">
    <citation type="submission" date="2020-03" db="EMBL/GenBank/DDBJ databases">
        <title>Genomic Encyclopedia of Type Strains, Phase IV (KMG-IV): sequencing the most valuable type-strain genomes for metagenomic binning, comparative biology and taxonomic classification.</title>
        <authorList>
            <person name="Goeker M."/>
        </authorList>
    </citation>
    <scope>NUCLEOTIDE SEQUENCE [LARGE SCALE GENOMIC DNA]</scope>
    <source>
        <strain evidence="7 8">DSM 105096</strain>
    </source>
</reference>
<keyword evidence="4 6" id="KW-1133">Transmembrane helix</keyword>
<evidence type="ECO:0000313" key="8">
    <source>
        <dbReference type="Proteomes" id="UP000770785"/>
    </source>
</evidence>
<dbReference type="PANTHER" id="PTHR13353">
    <property type="entry name" value="TRANSMEMBRANE PROTEIN 19"/>
    <property type="match status" value="1"/>
</dbReference>
<gene>
    <name evidence="7" type="ORF">GGR27_002223</name>
</gene>
<name>A0ABX0XCR4_9BACT</name>
<feature type="transmembrane region" description="Helical" evidence="6">
    <location>
        <begin position="34"/>
        <end position="65"/>
    </location>
</feature>
<feature type="transmembrane region" description="Helical" evidence="6">
    <location>
        <begin position="86"/>
        <end position="105"/>
    </location>
</feature>
<accession>A0ABX0XCR4</accession>
<evidence type="ECO:0000313" key="7">
    <source>
        <dbReference type="EMBL" id="NJC26713.1"/>
    </source>
</evidence>
<feature type="transmembrane region" description="Helical" evidence="6">
    <location>
        <begin position="171"/>
        <end position="193"/>
    </location>
</feature>